<accession>A0A0C2IKA0</accession>
<keyword evidence="3" id="KW-1185">Reference proteome</keyword>
<sequence length="255" mass="28201">MGSGNSKPFRKGKKSRNNNKNNQSNMVIGAPQDVITHIPRNRLDKYGNPVQQVTRDIDRGTFSAALQHVSDYIASRRQHITVVAVGGAVNILHLRSRATTHDCPAAVSDSTETQMWMPGPIHEHLTAASKQQNVVVFNGAGLTIYAAPWEYAFSAKASRLIKGGEQVRSYDLADAVTYIHQYILLHGNRPVSVDTVLGWARQYKHETSKSFCAIAWIPSISDCTAVAMLLFEMDLSRRGQSRRRISFIGSLLGIV</sequence>
<reference evidence="2 3" key="1">
    <citation type="journal article" date="2014" name="BMC Genomics">
        <title>Comparative genomics of the major fungal agents of human and animal Sporotrichosis: Sporothrix schenckii and Sporothrix brasiliensis.</title>
        <authorList>
            <person name="Teixeira M.M."/>
            <person name="de Almeida L.G."/>
            <person name="Kubitschek-Barreira P."/>
            <person name="Alves F.L."/>
            <person name="Kioshima E.S."/>
            <person name="Abadio A.K."/>
            <person name="Fernandes L."/>
            <person name="Derengowski L.S."/>
            <person name="Ferreira K.S."/>
            <person name="Souza R.C."/>
            <person name="Ruiz J.C."/>
            <person name="de Andrade N.C."/>
            <person name="Paes H.C."/>
            <person name="Nicola A.M."/>
            <person name="Albuquerque P."/>
            <person name="Gerber A.L."/>
            <person name="Martins V.P."/>
            <person name="Peconick L.D."/>
            <person name="Neto A.V."/>
            <person name="Chaucanez C.B."/>
            <person name="Silva P.A."/>
            <person name="Cunha O.L."/>
            <person name="de Oliveira F.F."/>
            <person name="dos Santos T.C."/>
            <person name="Barros A.L."/>
            <person name="Soares M.A."/>
            <person name="de Oliveira L.M."/>
            <person name="Marini M.M."/>
            <person name="Villalobos-Duno H."/>
            <person name="Cunha M.M."/>
            <person name="de Hoog S."/>
            <person name="da Silveira J.F."/>
            <person name="Henrissat B."/>
            <person name="Nino-Vega G.A."/>
            <person name="Cisalpino P.S."/>
            <person name="Mora-Montes H.M."/>
            <person name="Almeida S.R."/>
            <person name="Stajich J.E."/>
            <person name="Lopes-Bezerra L.M."/>
            <person name="Vasconcelos A.T."/>
            <person name="Felipe M.S."/>
        </authorList>
    </citation>
    <scope>NUCLEOTIDE SEQUENCE [LARGE SCALE GENOMIC DNA]</scope>
    <source>
        <strain evidence="2 3">5110</strain>
    </source>
</reference>
<dbReference type="HOGENOM" id="CLU_084521_0_0_1"/>
<feature type="region of interest" description="Disordered" evidence="1">
    <location>
        <begin position="1"/>
        <end position="26"/>
    </location>
</feature>
<dbReference type="AlphaFoldDB" id="A0A0C2IKA0"/>
<dbReference type="EMBL" id="AWTV01000010">
    <property type="protein sequence ID" value="KIH87415.1"/>
    <property type="molecule type" value="Genomic_DNA"/>
</dbReference>
<dbReference type="Proteomes" id="UP000031575">
    <property type="component" value="Unassembled WGS sequence"/>
</dbReference>
<evidence type="ECO:0000256" key="1">
    <source>
        <dbReference type="SAM" id="MobiDB-lite"/>
    </source>
</evidence>
<name>A0A0C2IKA0_9PEZI</name>
<evidence type="ECO:0000313" key="3">
    <source>
        <dbReference type="Proteomes" id="UP000031575"/>
    </source>
</evidence>
<protein>
    <submittedName>
        <fullName evidence="2">Uncharacterized protein</fullName>
    </submittedName>
</protein>
<gene>
    <name evidence="2" type="ORF">SPBR_08944</name>
</gene>
<proteinExistence type="predicted"/>
<organism evidence="2 3">
    <name type="scientific">Sporothrix brasiliensis 5110</name>
    <dbReference type="NCBI Taxonomy" id="1398154"/>
    <lineage>
        <taxon>Eukaryota</taxon>
        <taxon>Fungi</taxon>
        <taxon>Dikarya</taxon>
        <taxon>Ascomycota</taxon>
        <taxon>Pezizomycotina</taxon>
        <taxon>Sordariomycetes</taxon>
        <taxon>Sordariomycetidae</taxon>
        <taxon>Ophiostomatales</taxon>
        <taxon>Ophiostomataceae</taxon>
        <taxon>Sporothrix</taxon>
    </lineage>
</organism>
<dbReference type="RefSeq" id="XP_040615425.1">
    <property type="nucleotide sequence ID" value="XM_040767070.1"/>
</dbReference>
<comment type="caution">
    <text evidence="2">The sequence shown here is derived from an EMBL/GenBank/DDBJ whole genome shotgun (WGS) entry which is preliminary data.</text>
</comment>
<dbReference type="OrthoDB" id="3348320at2759"/>
<evidence type="ECO:0000313" key="2">
    <source>
        <dbReference type="EMBL" id="KIH87415.1"/>
    </source>
</evidence>
<dbReference type="VEuPathDB" id="FungiDB:SPBR_08944"/>
<feature type="compositionally biased region" description="Basic residues" evidence="1">
    <location>
        <begin position="8"/>
        <end position="17"/>
    </location>
</feature>
<dbReference type="GeneID" id="63681991"/>